<evidence type="ECO:0000256" key="1">
    <source>
        <dbReference type="ARBA" id="ARBA00010020"/>
    </source>
</evidence>
<dbReference type="Gene3D" id="6.10.140.1620">
    <property type="match status" value="1"/>
</dbReference>
<proteinExistence type="inferred from homology"/>
<evidence type="ECO:0000313" key="3">
    <source>
        <dbReference type="EnsemblPlants" id="Kaladp0066s0060.2.v1.1"/>
    </source>
</evidence>
<dbReference type="Gramene" id="Kaladp0066s0060.2.v1.1">
    <property type="protein sequence ID" value="Kaladp0066s0060.2.v1.1"/>
    <property type="gene ID" value="Kaladp0066s0060.v1.1"/>
</dbReference>
<comment type="function">
    <text evidence="2">Involved in regulation of actin and microtubule organization. Part of a WAVE complex that activates the Arp2/3 complex.</text>
</comment>
<dbReference type="PANTHER" id="PTHR10460">
    <property type="entry name" value="ABL INTERACTOR FAMILY MEMBER"/>
    <property type="match status" value="1"/>
</dbReference>
<sequence length="272" mass="30735">MMELGDSSRFGYQAMTFDQVSMERSKNFVKALHELKNLRPQLYSAAEYCEKSYLHSEQKQMVLDNLKDYAVRALVNTVDHLGTVAYKLTDLLEQQVVDLSIIEQNVSVLNQQLLTCQIYMDKEGIRQQQLMATIPRHHKHYMLPKTPASKSLSWHLATETKPSLKGVPQPASSMEVHRGSATAPQLSDPEFGKSIKFSTAQLQMPGALASDSSLQNLTSKEPFEAPHRMLGRRSFDHSNRQIVVQAPIRSRSVLSNFFVKHKSSRMKTGTVS</sequence>
<organism evidence="3 4">
    <name type="scientific">Kalanchoe fedtschenkoi</name>
    <name type="common">Lavender scallops</name>
    <name type="synonym">South American air plant</name>
    <dbReference type="NCBI Taxonomy" id="63787"/>
    <lineage>
        <taxon>Eukaryota</taxon>
        <taxon>Viridiplantae</taxon>
        <taxon>Streptophyta</taxon>
        <taxon>Embryophyta</taxon>
        <taxon>Tracheophyta</taxon>
        <taxon>Spermatophyta</taxon>
        <taxon>Magnoliopsida</taxon>
        <taxon>eudicotyledons</taxon>
        <taxon>Gunneridae</taxon>
        <taxon>Pentapetalae</taxon>
        <taxon>Saxifragales</taxon>
        <taxon>Crassulaceae</taxon>
        <taxon>Kalanchoe</taxon>
    </lineage>
</organism>
<dbReference type="EnsemblPlants" id="Kaladp0066s0060.2.v1.1">
    <property type="protein sequence ID" value="Kaladp0066s0060.2.v1.1"/>
    <property type="gene ID" value="Kaladp0066s0060.v1.1"/>
</dbReference>
<dbReference type="AlphaFoldDB" id="A0A7N0UFT3"/>
<evidence type="ECO:0000256" key="2">
    <source>
        <dbReference type="ARBA" id="ARBA00025223"/>
    </source>
</evidence>
<name>A0A7N0UFT3_KALFE</name>
<evidence type="ECO:0008006" key="5">
    <source>
        <dbReference type="Google" id="ProtNLM"/>
    </source>
</evidence>
<dbReference type="PANTHER" id="PTHR10460:SF0">
    <property type="entry name" value="ABELSON INTERACTING PROTEIN, ISOFORM D"/>
    <property type="match status" value="1"/>
</dbReference>
<protein>
    <recommendedName>
        <fullName evidence="5">Protein ABIL1</fullName>
    </recommendedName>
</protein>
<dbReference type="Proteomes" id="UP000594263">
    <property type="component" value="Unplaced"/>
</dbReference>
<comment type="similarity">
    <text evidence="1">Belongs to the ABI family.</text>
</comment>
<accession>A0A7N0UFT3</accession>
<keyword evidence="4" id="KW-1185">Reference proteome</keyword>
<reference evidence="3" key="1">
    <citation type="submission" date="2021-01" db="UniProtKB">
        <authorList>
            <consortium name="EnsemblPlants"/>
        </authorList>
    </citation>
    <scope>IDENTIFICATION</scope>
</reference>
<evidence type="ECO:0000313" key="4">
    <source>
        <dbReference type="Proteomes" id="UP000594263"/>
    </source>
</evidence>
<dbReference type="InterPro" id="IPR028457">
    <property type="entry name" value="ABI"/>
</dbReference>